<evidence type="ECO:0000313" key="2">
    <source>
        <dbReference type="Proteomes" id="UP001054252"/>
    </source>
</evidence>
<accession>A0AAV5J8F1</accession>
<dbReference type="AlphaFoldDB" id="A0AAV5J8F1"/>
<evidence type="ECO:0000313" key="1">
    <source>
        <dbReference type="EMBL" id="GKV09762.1"/>
    </source>
</evidence>
<protein>
    <submittedName>
        <fullName evidence="1">Uncharacterized protein</fullName>
    </submittedName>
</protein>
<organism evidence="1 2">
    <name type="scientific">Rubroshorea leprosula</name>
    <dbReference type="NCBI Taxonomy" id="152421"/>
    <lineage>
        <taxon>Eukaryota</taxon>
        <taxon>Viridiplantae</taxon>
        <taxon>Streptophyta</taxon>
        <taxon>Embryophyta</taxon>
        <taxon>Tracheophyta</taxon>
        <taxon>Spermatophyta</taxon>
        <taxon>Magnoliopsida</taxon>
        <taxon>eudicotyledons</taxon>
        <taxon>Gunneridae</taxon>
        <taxon>Pentapetalae</taxon>
        <taxon>rosids</taxon>
        <taxon>malvids</taxon>
        <taxon>Malvales</taxon>
        <taxon>Dipterocarpaceae</taxon>
        <taxon>Rubroshorea</taxon>
    </lineage>
</organism>
<proteinExistence type="predicted"/>
<dbReference type="Proteomes" id="UP001054252">
    <property type="component" value="Unassembled WGS sequence"/>
</dbReference>
<dbReference type="EMBL" id="BPVZ01000031">
    <property type="protein sequence ID" value="GKV09762.1"/>
    <property type="molecule type" value="Genomic_DNA"/>
</dbReference>
<reference evidence="1 2" key="1">
    <citation type="journal article" date="2021" name="Commun. Biol.">
        <title>The genome of Shorea leprosula (Dipterocarpaceae) highlights the ecological relevance of drought in aseasonal tropical rainforests.</title>
        <authorList>
            <person name="Ng K.K.S."/>
            <person name="Kobayashi M.J."/>
            <person name="Fawcett J.A."/>
            <person name="Hatakeyama M."/>
            <person name="Paape T."/>
            <person name="Ng C.H."/>
            <person name="Ang C.C."/>
            <person name="Tnah L.H."/>
            <person name="Lee C.T."/>
            <person name="Nishiyama T."/>
            <person name="Sese J."/>
            <person name="O'Brien M.J."/>
            <person name="Copetti D."/>
            <person name="Mohd Noor M.I."/>
            <person name="Ong R.C."/>
            <person name="Putra M."/>
            <person name="Sireger I.Z."/>
            <person name="Indrioko S."/>
            <person name="Kosugi Y."/>
            <person name="Izuno A."/>
            <person name="Isagi Y."/>
            <person name="Lee S.L."/>
            <person name="Shimizu K.K."/>
        </authorList>
    </citation>
    <scope>NUCLEOTIDE SEQUENCE [LARGE SCALE GENOMIC DNA]</scope>
    <source>
        <strain evidence="1">214</strain>
    </source>
</reference>
<keyword evidence="2" id="KW-1185">Reference proteome</keyword>
<gene>
    <name evidence="1" type="ORF">SLEP1_g21211</name>
</gene>
<comment type="caution">
    <text evidence="1">The sequence shown here is derived from an EMBL/GenBank/DDBJ whole genome shotgun (WGS) entry which is preliminary data.</text>
</comment>
<name>A0AAV5J8F1_9ROSI</name>
<sequence length="91" mass="10552">MQEPTMGREQGVEVGEDMQLKDLPNPFFFFFIEILLVFDCFPPSYEHVYLLENSSAVRLAQIAKDELQVAVCSRRTRSWPNRPWGWGVCSP</sequence>